<evidence type="ECO:0000256" key="4">
    <source>
        <dbReference type="ARBA" id="ARBA00022692"/>
    </source>
</evidence>
<reference evidence="8 9" key="1">
    <citation type="submission" date="2020-08" db="EMBL/GenBank/DDBJ databases">
        <title>Genomic Encyclopedia of Type Strains, Phase IV (KMG-IV): sequencing the most valuable type-strain genomes for metagenomic binning, comparative biology and taxonomic classification.</title>
        <authorList>
            <person name="Goeker M."/>
        </authorList>
    </citation>
    <scope>NUCLEOTIDE SEQUENCE [LARGE SCALE GENOMIC DNA]</scope>
    <source>
        <strain evidence="8 9">DSM 23562</strain>
    </source>
</reference>
<sequence length="85" mass="8422">MSILIWIVVGLIAGVLAKAIMPGSRDEPGGWLGTIALGIVGAVIGGFLSSLVLGGGGANGLNLGSILVSVVGACVLIGILRMIRR</sequence>
<comment type="similarity">
    <text evidence="2">Belongs to the UPF0410 family.</text>
</comment>
<evidence type="ECO:0000256" key="2">
    <source>
        <dbReference type="ARBA" id="ARBA00011006"/>
    </source>
</evidence>
<dbReference type="AlphaFoldDB" id="A0A7W9SW86"/>
<feature type="transmembrane region" description="Helical" evidence="7">
    <location>
        <begin position="60"/>
        <end position="83"/>
    </location>
</feature>
<proteinExistence type="inferred from homology"/>
<evidence type="ECO:0000256" key="5">
    <source>
        <dbReference type="ARBA" id="ARBA00022989"/>
    </source>
</evidence>
<dbReference type="Pfam" id="PF04226">
    <property type="entry name" value="Transgly_assoc"/>
    <property type="match status" value="1"/>
</dbReference>
<keyword evidence="4 7" id="KW-0812">Transmembrane</keyword>
<gene>
    <name evidence="8" type="ORF">HNQ39_005350</name>
</gene>
<keyword evidence="9" id="KW-1185">Reference proteome</keyword>
<evidence type="ECO:0000313" key="9">
    <source>
        <dbReference type="Proteomes" id="UP000520814"/>
    </source>
</evidence>
<keyword evidence="5 7" id="KW-1133">Transmembrane helix</keyword>
<feature type="transmembrane region" description="Helical" evidence="7">
    <location>
        <begin position="29"/>
        <end position="53"/>
    </location>
</feature>
<organism evidence="8 9">
    <name type="scientific">Armatimonas rosea</name>
    <dbReference type="NCBI Taxonomy" id="685828"/>
    <lineage>
        <taxon>Bacteria</taxon>
        <taxon>Bacillati</taxon>
        <taxon>Armatimonadota</taxon>
        <taxon>Armatimonadia</taxon>
        <taxon>Armatimonadales</taxon>
        <taxon>Armatimonadaceae</taxon>
        <taxon>Armatimonas</taxon>
    </lineage>
</organism>
<name>A0A7W9SW86_ARMRO</name>
<dbReference type="Proteomes" id="UP000520814">
    <property type="component" value="Unassembled WGS sequence"/>
</dbReference>
<evidence type="ECO:0000256" key="6">
    <source>
        <dbReference type="ARBA" id="ARBA00023136"/>
    </source>
</evidence>
<dbReference type="InterPro" id="IPR007341">
    <property type="entry name" value="Transgly_assoc"/>
</dbReference>
<dbReference type="RefSeq" id="WP_184203606.1">
    <property type="nucleotide sequence ID" value="NZ_JACHGW010000007.1"/>
</dbReference>
<dbReference type="GO" id="GO:0005886">
    <property type="term" value="C:plasma membrane"/>
    <property type="evidence" value="ECO:0007669"/>
    <property type="project" value="UniProtKB-SubCell"/>
</dbReference>
<keyword evidence="6 7" id="KW-0472">Membrane</keyword>
<evidence type="ECO:0000256" key="1">
    <source>
        <dbReference type="ARBA" id="ARBA00004651"/>
    </source>
</evidence>
<keyword evidence="3" id="KW-1003">Cell membrane</keyword>
<protein>
    <submittedName>
        <fullName evidence="8">Putative membrane protein YeaQ/YmgE (Transglycosylase-associated protein family)</fullName>
    </submittedName>
</protein>
<accession>A0A7W9SW86</accession>
<evidence type="ECO:0000256" key="7">
    <source>
        <dbReference type="SAM" id="Phobius"/>
    </source>
</evidence>
<comment type="subcellular location">
    <subcellularLocation>
        <location evidence="1">Cell membrane</location>
        <topology evidence="1">Multi-pass membrane protein</topology>
    </subcellularLocation>
</comment>
<dbReference type="PANTHER" id="PTHR33884:SF3">
    <property type="entry name" value="UPF0410 PROTEIN YMGE"/>
    <property type="match status" value="1"/>
</dbReference>
<dbReference type="PANTHER" id="PTHR33884">
    <property type="entry name" value="UPF0410 PROTEIN YMGE"/>
    <property type="match status" value="1"/>
</dbReference>
<comment type="caution">
    <text evidence="8">The sequence shown here is derived from an EMBL/GenBank/DDBJ whole genome shotgun (WGS) entry which is preliminary data.</text>
</comment>
<evidence type="ECO:0000313" key="8">
    <source>
        <dbReference type="EMBL" id="MBB6053515.1"/>
    </source>
</evidence>
<evidence type="ECO:0000256" key="3">
    <source>
        <dbReference type="ARBA" id="ARBA00022475"/>
    </source>
</evidence>
<dbReference type="EMBL" id="JACHGW010000007">
    <property type="protein sequence ID" value="MBB6053515.1"/>
    <property type="molecule type" value="Genomic_DNA"/>
</dbReference>